<feature type="compositionally biased region" description="Polar residues" evidence="1">
    <location>
        <begin position="116"/>
        <end position="125"/>
    </location>
</feature>
<keyword evidence="2" id="KW-1133">Transmembrane helix</keyword>
<keyword evidence="2" id="KW-0472">Membrane</keyword>
<protein>
    <submittedName>
        <fullName evidence="4">Transmembrane protein</fullName>
    </submittedName>
</protein>
<feature type="transmembrane region" description="Helical" evidence="2">
    <location>
        <begin position="20"/>
        <end position="45"/>
    </location>
</feature>
<organism evidence="3 4">
    <name type="scientific">Macrostomum lignano</name>
    <dbReference type="NCBI Taxonomy" id="282301"/>
    <lineage>
        <taxon>Eukaryota</taxon>
        <taxon>Metazoa</taxon>
        <taxon>Spiralia</taxon>
        <taxon>Lophotrochozoa</taxon>
        <taxon>Platyhelminthes</taxon>
        <taxon>Rhabditophora</taxon>
        <taxon>Macrostomorpha</taxon>
        <taxon>Macrostomida</taxon>
        <taxon>Macrostomidae</taxon>
        <taxon>Macrostomum</taxon>
    </lineage>
</organism>
<dbReference type="WBParaSite" id="maker-uti_cns_0045654-snap-gene-1.7-mRNA-1">
    <property type="protein sequence ID" value="maker-uti_cns_0045654-snap-gene-1.7-mRNA-1"/>
    <property type="gene ID" value="maker-uti_cns_0045654-snap-gene-1.7"/>
</dbReference>
<feature type="compositionally biased region" description="Low complexity" evidence="1">
    <location>
        <begin position="140"/>
        <end position="153"/>
    </location>
</feature>
<accession>A0A1I8J332</accession>
<name>A0A1I8J332_9PLAT</name>
<evidence type="ECO:0000313" key="4">
    <source>
        <dbReference type="WBParaSite" id="maker-uti_cns_0045654-snap-gene-1.7-mRNA-1"/>
    </source>
</evidence>
<proteinExistence type="predicted"/>
<evidence type="ECO:0000256" key="1">
    <source>
        <dbReference type="SAM" id="MobiDB-lite"/>
    </source>
</evidence>
<keyword evidence="3" id="KW-1185">Reference proteome</keyword>
<feature type="compositionally biased region" description="Basic and acidic residues" evidence="1">
    <location>
        <begin position="158"/>
        <end position="167"/>
    </location>
</feature>
<feature type="transmembrane region" description="Helical" evidence="2">
    <location>
        <begin position="57"/>
        <end position="77"/>
    </location>
</feature>
<evidence type="ECO:0000313" key="3">
    <source>
        <dbReference type="Proteomes" id="UP000095280"/>
    </source>
</evidence>
<reference evidence="4" key="1">
    <citation type="submission" date="2016-11" db="UniProtKB">
        <authorList>
            <consortium name="WormBaseParasite"/>
        </authorList>
    </citation>
    <scope>IDENTIFICATION</scope>
</reference>
<feature type="region of interest" description="Disordered" evidence="1">
    <location>
        <begin position="116"/>
        <end position="167"/>
    </location>
</feature>
<keyword evidence="2" id="KW-0812">Transmembrane</keyword>
<sequence length="167" mass="18963">MDWLVREVSASFTGNRYPVHIGWLIVQVLCASLFWLFMYAALCLSMPRFRCEWHCRMVTAVHALIVSALAFLDVFIIGRIPFYHKNQGTPATFVMTAGRNTAWVLADSRLQLASTNQLAPQNQPSDADDDDEDAVPTSNADVPPDDQQQAQLRRSLRDRRPPERFTP</sequence>
<dbReference type="AlphaFoldDB" id="A0A1I8J332"/>
<dbReference type="Proteomes" id="UP000095280">
    <property type="component" value="Unplaced"/>
</dbReference>
<evidence type="ECO:0000256" key="2">
    <source>
        <dbReference type="SAM" id="Phobius"/>
    </source>
</evidence>